<dbReference type="PANTHER" id="PTHR43108">
    <property type="entry name" value="N-ACETYLGLUCOSAMINE-6-SULFATASE FAMILY MEMBER"/>
    <property type="match status" value="1"/>
</dbReference>
<dbReference type="PIRSF" id="PIRSF036666">
    <property type="entry name" value="G6S"/>
    <property type="match status" value="1"/>
</dbReference>
<dbReference type="InterPro" id="IPR000917">
    <property type="entry name" value="Sulfatase_N"/>
</dbReference>
<dbReference type="InterPro" id="IPR017850">
    <property type="entry name" value="Alkaline_phosphatase_core_sf"/>
</dbReference>
<gene>
    <name evidence="5" type="primary">LOC107074552</name>
</gene>
<organism evidence="4 5">
    <name type="scientific">Polistes dominula</name>
    <name type="common">European paper wasp</name>
    <name type="synonym">Vespa dominula</name>
    <dbReference type="NCBI Taxonomy" id="743375"/>
    <lineage>
        <taxon>Eukaryota</taxon>
        <taxon>Metazoa</taxon>
        <taxon>Ecdysozoa</taxon>
        <taxon>Arthropoda</taxon>
        <taxon>Hexapoda</taxon>
        <taxon>Insecta</taxon>
        <taxon>Pterygota</taxon>
        <taxon>Neoptera</taxon>
        <taxon>Endopterygota</taxon>
        <taxon>Hymenoptera</taxon>
        <taxon>Apocrita</taxon>
        <taxon>Aculeata</taxon>
        <taxon>Vespoidea</taxon>
        <taxon>Vespidae</taxon>
        <taxon>Polistinae</taxon>
        <taxon>Polistini</taxon>
        <taxon>Polistes</taxon>
    </lineage>
</organism>
<comment type="cofactor">
    <cofactor evidence="1">
        <name>Ca(2+)</name>
        <dbReference type="ChEBI" id="CHEBI:29108"/>
    </cofactor>
</comment>
<dbReference type="PANTHER" id="PTHR43108:SF8">
    <property type="entry name" value="SD21168P"/>
    <property type="match status" value="1"/>
</dbReference>
<dbReference type="SUPFAM" id="SSF53649">
    <property type="entry name" value="Alkaline phosphatase-like"/>
    <property type="match status" value="1"/>
</dbReference>
<dbReference type="Proteomes" id="UP000694924">
    <property type="component" value="Unplaced"/>
</dbReference>
<dbReference type="CDD" id="cd16147">
    <property type="entry name" value="G6S"/>
    <property type="match status" value="1"/>
</dbReference>
<evidence type="ECO:0000256" key="1">
    <source>
        <dbReference type="ARBA" id="ARBA00001913"/>
    </source>
</evidence>
<dbReference type="InterPro" id="IPR012251">
    <property type="entry name" value="GlcNAc_6-SO4ase"/>
</dbReference>
<dbReference type="GeneID" id="107074552"/>
<feature type="domain" description="Sulfatase N-terminal" evidence="3">
    <location>
        <begin position="12"/>
        <end position="320"/>
    </location>
</feature>
<keyword evidence="4" id="KW-1185">Reference proteome</keyword>
<dbReference type="Pfam" id="PF00884">
    <property type="entry name" value="Sulfatase"/>
    <property type="match status" value="1"/>
</dbReference>
<comment type="similarity">
    <text evidence="2">Belongs to the sulfatase family.</text>
</comment>
<proteinExistence type="inferred from homology"/>
<name>A0ABM1JGH2_POLDO</name>
<dbReference type="Gene3D" id="3.40.720.10">
    <property type="entry name" value="Alkaline Phosphatase, subunit A"/>
    <property type="match status" value="1"/>
</dbReference>
<protein>
    <submittedName>
        <fullName evidence="5">N-acetylglucosamine-6-sulfatase-like</fullName>
    </submittedName>
</protein>
<sequence length="461" mass="53120">MTPMNNTLNLIGSKGATFVNHFVASPICCPNRASILTGRYQHNHLTVNNSISGGCSSIEWQDKQEHNTFAAYLKNEMNYVTFYAGKYLNQYGRKNVGGVKHIPPGWDWWAGLVGNSKYYDYTLSINGTRKQYDDKPEDYLTDVINDLAMEFLNQYNSNNNPFLMVLSPPAPHAPFTPAIRHTDKYKDIKAKRTPNFNTFTQTDKHWLVRRGPSPLPLKILPKLDEIYRRRWESLLAVDELVQNVYNMLEQKDLLNDTYIIFTSDNGYHIGQFSMPMDKRQLYETDIRIPLLISGPGIPHSTITSPISSVDIFPTILQIAGLEYPSDGTSFLKKRLSNDRTVLIEYRGEKSNCKQNSGCPSDNDLNLTLCSQEYACKCEDVGNNTYSCIRRVSPLHDNIFCIFEDNEGYIEAYDLKKDNYQMNNIGYSMKRYHRYKLRKRLKKMVSCQNNECIFTNLGNTYY</sequence>
<reference evidence="5" key="1">
    <citation type="submission" date="2025-08" db="UniProtKB">
        <authorList>
            <consortium name="RefSeq"/>
        </authorList>
    </citation>
    <scope>IDENTIFICATION</scope>
    <source>
        <tissue evidence="5">Whole body</tissue>
    </source>
</reference>
<evidence type="ECO:0000313" key="4">
    <source>
        <dbReference type="Proteomes" id="UP000694924"/>
    </source>
</evidence>
<evidence type="ECO:0000313" key="5">
    <source>
        <dbReference type="RefSeq" id="XP_015191560.1"/>
    </source>
</evidence>
<evidence type="ECO:0000259" key="3">
    <source>
        <dbReference type="Pfam" id="PF00884"/>
    </source>
</evidence>
<evidence type="ECO:0000256" key="2">
    <source>
        <dbReference type="ARBA" id="ARBA00008779"/>
    </source>
</evidence>
<dbReference type="RefSeq" id="XP_015191560.1">
    <property type="nucleotide sequence ID" value="XM_015336074.1"/>
</dbReference>
<accession>A0ABM1JGH2</accession>